<protein>
    <submittedName>
        <fullName evidence="2">Uncharacterized protein</fullName>
    </submittedName>
</protein>
<dbReference type="AlphaFoldDB" id="A0A7G9QUK2"/>
<dbReference type="EMBL" id="CP060711">
    <property type="protein sequence ID" value="QNN47027.1"/>
    <property type="molecule type" value="Genomic_DNA"/>
</dbReference>
<organism evidence="2 3">
    <name type="scientific">Thermomonas brevis</name>
    <dbReference type="NCBI Taxonomy" id="215691"/>
    <lineage>
        <taxon>Bacteria</taxon>
        <taxon>Pseudomonadati</taxon>
        <taxon>Pseudomonadota</taxon>
        <taxon>Gammaproteobacteria</taxon>
        <taxon>Lysobacterales</taxon>
        <taxon>Lysobacteraceae</taxon>
        <taxon>Thermomonas</taxon>
    </lineage>
</organism>
<keyword evidence="3" id="KW-1185">Reference proteome</keyword>
<accession>A0A7G9QUK2</accession>
<evidence type="ECO:0000313" key="3">
    <source>
        <dbReference type="Proteomes" id="UP000515977"/>
    </source>
</evidence>
<reference evidence="2 3" key="1">
    <citation type="submission" date="2020-08" db="EMBL/GenBank/DDBJ databases">
        <title>Genome sequence of Thermomonas brevis KACC 16975T.</title>
        <authorList>
            <person name="Hyun D.-W."/>
            <person name="Bae J.-W."/>
        </authorList>
    </citation>
    <scope>NUCLEOTIDE SEQUENCE [LARGE SCALE GENOMIC DNA]</scope>
    <source>
        <strain evidence="2 3">KACC 16975</strain>
    </source>
</reference>
<name>A0A7G9QUK2_9GAMM</name>
<dbReference type="RefSeq" id="WP_187570775.1">
    <property type="nucleotide sequence ID" value="NZ_CP060711.1"/>
</dbReference>
<gene>
    <name evidence="2" type="ORF">H9L17_02340</name>
</gene>
<feature type="signal peptide" evidence="1">
    <location>
        <begin position="1"/>
        <end position="23"/>
    </location>
</feature>
<dbReference type="Proteomes" id="UP000515977">
    <property type="component" value="Chromosome"/>
</dbReference>
<proteinExistence type="predicted"/>
<evidence type="ECO:0000313" key="2">
    <source>
        <dbReference type="EMBL" id="QNN47027.1"/>
    </source>
</evidence>
<feature type="chain" id="PRO_5028873733" evidence="1">
    <location>
        <begin position="24"/>
        <end position="188"/>
    </location>
</feature>
<evidence type="ECO:0000256" key="1">
    <source>
        <dbReference type="SAM" id="SignalP"/>
    </source>
</evidence>
<sequence>MRRAALLLFWLAAASGGAGQAIAAEDKALADAAQPRDEVARFLGSVSKLAGPNRLRTLLELYDQAPTLKPLTYPKTLVFTPVAELAERTGISSVEYGTYAVDGFLAILPTATCVRFDRMLEQAGLRPLPGTVPASLVQHGPTPDGVVWYYKASGRIAGAEADAFATNLTMPCLAGLKIGPPEQARKGD</sequence>
<keyword evidence="1" id="KW-0732">Signal</keyword>
<dbReference type="KEGG" id="tbv:H9L17_02340"/>